<sequence>MNTFQSSARVVNMIMEPLLRLPFLKDTVFKSMTEITYTGRRSGKQVTLPVAFQRRGDDQVIVGVAMAERKTWWRNFDSGPHPIGIRLDGVDRAGTGVAKTGDKGTAVIITLDPLT</sequence>
<dbReference type="Pfam" id="PF04075">
    <property type="entry name" value="F420H2_quin_red"/>
    <property type="match status" value="1"/>
</dbReference>
<dbReference type="Gene3D" id="2.30.110.10">
    <property type="entry name" value="Electron Transport, Fmn-binding Protein, Chain A"/>
    <property type="match status" value="1"/>
</dbReference>
<protein>
    <recommendedName>
        <fullName evidence="3">Nitroreductase</fullName>
    </recommendedName>
</protein>
<dbReference type="STRING" id="1136941.ACH46_08935"/>
<organism evidence="1 2">
    <name type="scientific">Gordonia phthalatica</name>
    <dbReference type="NCBI Taxonomy" id="1136941"/>
    <lineage>
        <taxon>Bacteria</taxon>
        <taxon>Bacillati</taxon>
        <taxon>Actinomycetota</taxon>
        <taxon>Actinomycetes</taxon>
        <taxon>Mycobacteriales</taxon>
        <taxon>Gordoniaceae</taxon>
        <taxon>Gordonia</taxon>
    </lineage>
</organism>
<dbReference type="Proteomes" id="UP000063789">
    <property type="component" value="Chromosome"/>
</dbReference>
<reference evidence="1 2" key="2">
    <citation type="journal article" date="2017" name="Int. J. Syst. Evol. Microbiol.">
        <title>Gordonia phthalatica sp. nov., a di-n-butyl phthalate-degrading bacterium isolated from activated sludge.</title>
        <authorList>
            <person name="Jin D."/>
            <person name="Kong X."/>
            <person name="Jia M."/>
            <person name="Yu X."/>
            <person name="Wang X."/>
            <person name="Zhuang X."/>
            <person name="Deng Y."/>
            <person name="Bai Z."/>
        </authorList>
    </citation>
    <scope>NUCLEOTIDE SEQUENCE [LARGE SCALE GENOMIC DNA]</scope>
    <source>
        <strain evidence="1 2">QH-11</strain>
    </source>
</reference>
<dbReference type="PATRIC" id="fig|1136941.3.peg.1820"/>
<dbReference type="AlphaFoldDB" id="A0A0N9NAN3"/>
<gene>
    <name evidence="1" type="ORF">ACH46_08935</name>
</gene>
<evidence type="ECO:0000313" key="2">
    <source>
        <dbReference type="Proteomes" id="UP000063789"/>
    </source>
</evidence>
<dbReference type="InterPro" id="IPR012349">
    <property type="entry name" value="Split_barrel_FMN-bd"/>
</dbReference>
<evidence type="ECO:0008006" key="3">
    <source>
        <dbReference type="Google" id="ProtNLM"/>
    </source>
</evidence>
<evidence type="ECO:0000313" key="1">
    <source>
        <dbReference type="EMBL" id="ALG84593.1"/>
    </source>
</evidence>
<dbReference type="RefSeq" id="WP_062392587.1">
    <property type="nucleotide sequence ID" value="NZ_CP011853.1"/>
</dbReference>
<keyword evidence="2" id="KW-1185">Reference proteome</keyword>
<reference evidence="2" key="1">
    <citation type="submission" date="2015-06" db="EMBL/GenBank/DDBJ databases">
        <title>Complete genome sequence and metabolic analysis of phthalate degradation pathway in Gordonia sp. QH-11.</title>
        <authorList>
            <person name="Jin D."/>
            <person name="Kong X."/>
            <person name="Bai Z."/>
        </authorList>
    </citation>
    <scope>NUCLEOTIDE SEQUENCE [LARGE SCALE GENOMIC DNA]</scope>
    <source>
        <strain evidence="2">QH-11</strain>
    </source>
</reference>
<dbReference type="OrthoDB" id="3292498at2"/>
<dbReference type="InterPro" id="IPR004378">
    <property type="entry name" value="F420H2_quin_Rdtase"/>
</dbReference>
<dbReference type="GO" id="GO:0016491">
    <property type="term" value="F:oxidoreductase activity"/>
    <property type="evidence" value="ECO:0007669"/>
    <property type="project" value="InterPro"/>
</dbReference>
<proteinExistence type="predicted"/>
<dbReference type="EMBL" id="CP011853">
    <property type="protein sequence ID" value="ALG84593.1"/>
    <property type="molecule type" value="Genomic_DNA"/>
</dbReference>
<dbReference type="KEGG" id="goq:ACH46_08935"/>
<accession>A0A0N9NAN3</accession>
<name>A0A0N9NAN3_9ACTN</name>